<dbReference type="InterPro" id="IPR003439">
    <property type="entry name" value="ABC_transporter-like_ATP-bd"/>
</dbReference>
<dbReference type="AlphaFoldDB" id="A0A9K3KFX4"/>
<dbReference type="PROSITE" id="PS50893">
    <property type="entry name" value="ABC_TRANSPORTER_2"/>
    <property type="match status" value="1"/>
</dbReference>
<dbReference type="InterPro" id="IPR013525">
    <property type="entry name" value="ABC2_TM"/>
</dbReference>
<evidence type="ECO:0000256" key="6">
    <source>
        <dbReference type="SAM" id="Phobius"/>
    </source>
</evidence>
<keyword evidence="9" id="KW-1185">Reference proteome</keyword>
<feature type="domain" description="ABC transporter" evidence="7">
    <location>
        <begin position="22"/>
        <end position="269"/>
    </location>
</feature>
<keyword evidence="4 6" id="KW-1133">Transmembrane helix</keyword>
<dbReference type="GO" id="GO:0016887">
    <property type="term" value="F:ATP hydrolysis activity"/>
    <property type="evidence" value="ECO:0007669"/>
    <property type="project" value="InterPro"/>
</dbReference>
<dbReference type="SMART" id="SM00382">
    <property type="entry name" value="AAA"/>
    <property type="match status" value="1"/>
</dbReference>
<evidence type="ECO:0000256" key="5">
    <source>
        <dbReference type="ARBA" id="ARBA00023136"/>
    </source>
</evidence>
<dbReference type="Proteomes" id="UP000693970">
    <property type="component" value="Unassembled WGS sequence"/>
</dbReference>
<protein>
    <submittedName>
        <fullName evidence="8">ABC-2 type transporter</fullName>
    </submittedName>
</protein>
<dbReference type="InterPro" id="IPR050352">
    <property type="entry name" value="ABCG_transporters"/>
</dbReference>
<evidence type="ECO:0000313" key="8">
    <source>
        <dbReference type="EMBL" id="KAG7342378.1"/>
    </source>
</evidence>
<keyword evidence="3 6" id="KW-0812">Transmembrane</keyword>
<name>A0A9K3KFX4_9STRA</name>
<dbReference type="PANTHER" id="PTHR48041">
    <property type="entry name" value="ABC TRANSPORTER G FAMILY MEMBER 28"/>
    <property type="match status" value="1"/>
</dbReference>
<feature type="transmembrane region" description="Helical" evidence="6">
    <location>
        <begin position="487"/>
        <end position="507"/>
    </location>
</feature>
<reference evidence="8" key="2">
    <citation type="submission" date="2021-04" db="EMBL/GenBank/DDBJ databases">
        <authorList>
            <person name="Podell S."/>
        </authorList>
    </citation>
    <scope>NUCLEOTIDE SEQUENCE</scope>
    <source>
        <strain evidence="8">Hildebrandi</strain>
    </source>
</reference>
<dbReference type="OrthoDB" id="185936at2759"/>
<dbReference type="CDD" id="cd03213">
    <property type="entry name" value="ABCG_EPDR"/>
    <property type="match status" value="1"/>
</dbReference>
<feature type="transmembrane region" description="Helical" evidence="6">
    <location>
        <begin position="381"/>
        <end position="398"/>
    </location>
</feature>
<comment type="caution">
    <text evidence="8">The sequence shown here is derived from an EMBL/GenBank/DDBJ whole genome shotgun (WGS) entry which is preliminary data.</text>
</comment>
<organism evidence="8 9">
    <name type="scientific">Nitzschia inconspicua</name>
    <dbReference type="NCBI Taxonomy" id="303405"/>
    <lineage>
        <taxon>Eukaryota</taxon>
        <taxon>Sar</taxon>
        <taxon>Stramenopiles</taxon>
        <taxon>Ochrophyta</taxon>
        <taxon>Bacillariophyta</taxon>
        <taxon>Bacillariophyceae</taxon>
        <taxon>Bacillariophycidae</taxon>
        <taxon>Bacillariales</taxon>
        <taxon>Bacillariaceae</taxon>
        <taxon>Nitzschia</taxon>
    </lineage>
</organism>
<dbReference type="InterPro" id="IPR003593">
    <property type="entry name" value="AAA+_ATPase"/>
</dbReference>
<dbReference type="GO" id="GO:0140359">
    <property type="term" value="F:ABC-type transporter activity"/>
    <property type="evidence" value="ECO:0007669"/>
    <property type="project" value="InterPro"/>
</dbReference>
<evidence type="ECO:0000256" key="1">
    <source>
        <dbReference type="ARBA" id="ARBA00004141"/>
    </source>
</evidence>
<dbReference type="GO" id="GO:0005524">
    <property type="term" value="F:ATP binding"/>
    <property type="evidence" value="ECO:0007669"/>
    <property type="project" value="InterPro"/>
</dbReference>
<dbReference type="Pfam" id="PF01061">
    <property type="entry name" value="ABC2_membrane"/>
    <property type="match status" value="1"/>
</dbReference>
<dbReference type="InterPro" id="IPR017871">
    <property type="entry name" value="ABC_transporter-like_CS"/>
</dbReference>
<evidence type="ECO:0000313" key="9">
    <source>
        <dbReference type="Proteomes" id="UP000693970"/>
    </source>
</evidence>
<proteinExistence type="predicted"/>
<feature type="transmembrane region" description="Helical" evidence="6">
    <location>
        <begin position="410"/>
        <end position="429"/>
    </location>
</feature>
<dbReference type="PANTHER" id="PTHR48041:SF91">
    <property type="entry name" value="ABC TRANSPORTER G FAMILY MEMBER 28"/>
    <property type="match status" value="1"/>
</dbReference>
<comment type="subcellular location">
    <subcellularLocation>
        <location evidence="1">Membrane</location>
        <topology evidence="1">Multi-pass membrane protein</topology>
    </subcellularLocation>
</comment>
<reference evidence="8" key="1">
    <citation type="journal article" date="2021" name="Sci. Rep.">
        <title>Diploid genomic architecture of Nitzschia inconspicua, an elite biomass production diatom.</title>
        <authorList>
            <person name="Oliver A."/>
            <person name="Podell S."/>
            <person name="Pinowska A."/>
            <person name="Traller J.C."/>
            <person name="Smith S.R."/>
            <person name="McClure R."/>
            <person name="Beliaev A."/>
            <person name="Bohutskyi P."/>
            <person name="Hill E.A."/>
            <person name="Rabines A."/>
            <person name="Zheng H."/>
            <person name="Allen L.Z."/>
            <person name="Kuo A."/>
            <person name="Grigoriev I.V."/>
            <person name="Allen A.E."/>
            <person name="Hazlebeck D."/>
            <person name="Allen E.E."/>
        </authorList>
    </citation>
    <scope>NUCLEOTIDE SEQUENCE</scope>
    <source>
        <strain evidence="8">Hildebrandi</strain>
    </source>
</reference>
<keyword evidence="5 6" id="KW-0472">Membrane</keyword>
<dbReference type="PROSITE" id="PS00211">
    <property type="entry name" value="ABC_TRANSPORTER_1"/>
    <property type="match status" value="1"/>
</dbReference>
<evidence type="ECO:0000256" key="2">
    <source>
        <dbReference type="ARBA" id="ARBA00022448"/>
    </source>
</evidence>
<evidence type="ECO:0000256" key="3">
    <source>
        <dbReference type="ARBA" id="ARBA00022692"/>
    </source>
</evidence>
<feature type="transmembrane region" description="Helical" evidence="6">
    <location>
        <begin position="598"/>
        <end position="627"/>
    </location>
</feature>
<evidence type="ECO:0000259" key="7">
    <source>
        <dbReference type="PROSITE" id="PS50893"/>
    </source>
</evidence>
<dbReference type="EMBL" id="JAGRRH010000025">
    <property type="protein sequence ID" value="KAG7342378.1"/>
    <property type="molecule type" value="Genomic_DNA"/>
</dbReference>
<accession>A0A9K3KFX4</accession>
<gene>
    <name evidence="8" type="ORF">IV203_007471</name>
</gene>
<dbReference type="GO" id="GO:0016020">
    <property type="term" value="C:membrane"/>
    <property type="evidence" value="ECO:0007669"/>
    <property type="project" value="UniProtKB-SubCell"/>
</dbReference>
<feature type="transmembrane region" description="Helical" evidence="6">
    <location>
        <begin position="462"/>
        <end position="480"/>
    </location>
</feature>
<evidence type="ECO:0000256" key="4">
    <source>
        <dbReference type="ARBA" id="ARBA00022989"/>
    </source>
</evidence>
<keyword evidence="2" id="KW-0813">Transport</keyword>
<feature type="transmembrane region" description="Helical" evidence="6">
    <location>
        <begin position="519"/>
        <end position="538"/>
    </location>
</feature>
<feature type="transmembrane region" description="Helical" evidence="6">
    <location>
        <begin position="545"/>
        <end position="563"/>
    </location>
</feature>
<sequence>MTSNSTGAQPSSVHDGDSGVSVCFEGLSYSIKTGDKENPSFTILDNISGAFAPGKMTALMGVSGSGKSTLLDVLAGRKTAGTMKGQVLFNGRVPTRDDYRFMIGYVEQFDTLVGELTVESMLRYTAELKLPSSISAVDRESRVNEVIRMLDLESRRKTVIGSPLQRGISGGQSKRVNIGLALLQRPPILFLDEPTSGLDSRVADEVVSMLQGVALSSNRTIVCTIHSPTGHAFSCFNDLYMIHKGQTIYDGPVDKVQAYFESTGFQRNPQASLPEWLVDLTSDLESIHQRKLNADPSLVNGRLSRTETGSSSFAELFHSSTVKEEAEMARKALVDSWKATNNGANKTSLPHAPSELSKLMTLLKYRMCAHYMDVEFLGTRFGDKIIYALLILSLYFGLGEQKDPQSITSISSLLFFISTLCGFGASAFVPTLNLERKLFYRELADGCYSPTTYYFSKFIEEAVIAVFTSALFSIVVFFGLKLSGNFGIFFVNYYLTTLIGVMLAYFFSAAVPSLEAANALLPTYVTICLYFGGLFIVFDKIPKGWVWFSWTSFLRYSWGAFMVDNYANTELSSVPVFFDSDGNPQTVLEFYGFSEGPIMNNVGACLGLLTTLLMIFSVLGVLALVYIRHEKR</sequence>
<dbReference type="Pfam" id="PF00005">
    <property type="entry name" value="ABC_tran"/>
    <property type="match status" value="1"/>
</dbReference>